<organism evidence="1 2">
    <name type="scientific">Ensifer adhaerens</name>
    <name type="common">Sinorhizobium morelense</name>
    <dbReference type="NCBI Taxonomy" id="106592"/>
    <lineage>
        <taxon>Bacteria</taxon>
        <taxon>Pseudomonadati</taxon>
        <taxon>Pseudomonadota</taxon>
        <taxon>Alphaproteobacteria</taxon>
        <taxon>Hyphomicrobiales</taxon>
        <taxon>Rhizobiaceae</taxon>
        <taxon>Sinorhizobium/Ensifer group</taxon>
        <taxon>Ensifer</taxon>
    </lineage>
</organism>
<proteinExistence type="predicted"/>
<evidence type="ECO:0000313" key="2">
    <source>
        <dbReference type="Proteomes" id="UP000823773"/>
    </source>
</evidence>
<evidence type="ECO:0000313" key="1">
    <source>
        <dbReference type="EMBL" id="MBP1872822.1"/>
    </source>
</evidence>
<dbReference type="Proteomes" id="UP000823773">
    <property type="component" value="Unassembled WGS sequence"/>
</dbReference>
<dbReference type="EMBL" id="JAGGJR010000003">
    <property type="protein sequence ID" value="MBP1872822.1"/>
    <property type="molecule type" value="Genomic_DNA"/>
</dbReference>
<gene>
    <name evidence="1" type="ORF">J2Z19_002534</name>
</gene>
<reference evidence="1" key="1">
    <citation type="submission" date="2021-03" db="EMBL/GenBank/DDBJ databases">
        <title>Genomic Encyclopedia of Type Strains, Phase IV (KMG-IV): sequencing the most valuable type-strain genomes for metagenomic binning, comparative biology and taxonomic classification.</title>
        <authorList>
            <person name="Goeker M."/>
        </authorList>
    </citation>
    <scope>NUCLEOTIDE SEQUENCE</scope>
    <source>
        <strain evidence="1">DSM 18131</strain>
    </source>
</reference>
<protein>
    <submittedName>
        <fullName evidence="1">Uncharacterized protein</fullName>
    </submittedName>
</protein>
<name>A0ACC5SVF1_ENSAD</name>
<comment type="caution">
    <text evidence="1">The sequence shown here is derived from an EMBL/GenBank/DDBJ whole genome shotgun (WGS) entry which is preliminary data.</text>
</comment>
<keyword evidence="2" id="KW-1185">Reference proteome</keyword>
<accession>A0ACC5SVF1</accession>
<sequence>MTNFRLHLSPALQICRNLVRAEVRNSYIGADRLTQAA</sequence>